<reference evidence="1" key="1">
    <citation type="journal article" date="2020" name="Nature">
        <title>Giant virus diversity and host interactions through global metagenomics.</title>
        <authorList>
            <person name="Schulz F."/>
            <person name="Roux S."/>
            <person name="Paez-Espino D."/>
            <person name="Jungbluth S."/>
            <person name="Walsh D.A."/>
            <person name="Denef V.J."/>
            <person name="McMahon K.D."/>
            <person name="Konstantinidis K.T."/>
            <person name="Eloe-Fadrosh E.A."/>
            <person name="Kyrpides N.C."/>
            <person name="Woyke T."/>
        </authorList>
    </citation>
    <scope>NUCLEOTIDE SEQUENCE</scope>
    <source>
        <strain evidence="1">GVMAG-M-3300023179-114</strain>
    </source>
</reference>
<evidence type="ECO:0008006" key="2">
    <source>
        <dbReference type="Google" id="ProtNLM"/>
    </source>
</evidence>
<organism evidence="1">
    <name type="scientific">viral metagenome</name>
    <dbReference type="NCBI Taxonomy" id="1070528"/>
    <lineage>
        <taxon>unclassified sequences</taxon>
        <taxon>metagenomes</taxon>
        <taxon>organismal metagenomes</taxon>
    </lineage>
</organism>
<name>A0A6C0E242_9ZZZZ</name>
<dbReference type="Gene3D" id="3.30.160.60">
    <property type="entry name" value="Classic Zinc Finger"/>
    <property type="match status" value="1"/>
</dbReference>
<dbReference type="EMBL" id="MN739720">
    <property type="protein sequence ID" value="QHT22802.1"/>
    <property type="molecule type" value="Genomic_DNA"/>
</dbReference>
<dbReference type="AlphaFoldDB" id="A0A6C0E242"/>
<sequence length="122" mass="14420">METAKTKKNAKTYYCEKCYFMTYKKTDFDRHLLTAKHKCNLLATDSNDKNDITYACEFCEKEYKDRTGLWKHKKLCNKPTANQESAVSYDPIQELKESVKYLIQENSEMKNIMMEFIKSVKG</sequence>
<evidence type="ECO:0000313" key="1">
    <source>
        <dbReference type="EMBL" id="QHT22802.1"/>
    </source>
</evidence>
<protein>
    <recommendedName>
        <fullName evidence="2">C2H2-type domain-containing protein</fullName>
    </recommendedName>
</protein>
<accession>A0A6C0E242</accession>
<proteinExistence type="predicted"/>